<feature type="transmembrane region" description="Helical" evidence="10">
    <location>
        <begin position="21"/>
        <end position="42"/>
    </location>
</feature>
<dbReference type="GO" id="GO:0003677">
    <property type="term" value="F:DNA binding"/>
    <property type="evidence" value="ECO:0007669"/>
    <property type="project" value="TreeGrafter"/>
</dbReference>
<keyword evidence="10" id="KW-1133">Transmembrane helix</keyword>
<evidence type="ECO:0000256" key="10">
    <source>
        <dbReference type="SAM" id="Phobius"/>
    </source>
</evidence>
<keyword evidence="4" id="KW-0805">Transcription regulation</keyword>
<feature type="compositionally biased region" description="Low complexity" evidence="9">
    <location>
        <begin position="94"/>
        <end position="106"/>
    </location>
</feature>
<evidence type="ECO:0000256" key="5">
    <source>
        <dbReference type="ARBA" id="ARBA00023163"/>
    </source>
</evidence>
<evidence type="ECO:0000256" key="3">
    <source>
        <dbReference type="ARBA" id="ARBA00017306"/>
    </source>
</evidence>
<dbReference type="GO" id="GO:0016251">
    <property type="term" value="F:RNA polymerase II general transcription initiation factor activity"/>
    <property type="evidence" value="ECO:0007669"/>
    <property type="project" value="TreeGrafter"/>
</dbReference>
<keyword evidence="10" id="KW-0472">Membrane</keyword>
<feature type="region of interest" description="Disordered" evidence="9">
    <location>
        <begin position="266"/>
        <end position="301"/>
    </location>
</feature>
<protein>
    <recommendedName>
        <fullName evidence="3">Transcription initiation factor TFIID subunit 4</fullName>
    </recommendedName>
    <alternativeName>
        <fullName evidence="8">TBP-associated factor 4</fullName>
    </alternativeName>
</protein>
<evidence type="ECO:0000256" key="7">
    <source>
        <dbReference type="ARBA" id="ARBA00025346"/>
    </source>
</evidence>
<dbReference type="InterPro" id="IPR045144">
    <property type="entry name" value="TAF4"/>
</dbReference>
<dbReference type="CDD" id="cd08045">
    <property type="entry name" value="HFD_TAF4"/>
    <property type="match status" value="1"/>
</dbReference>
<evidence type="ECO:0000259" key="11">
    <source>
        <dbReference type="Pfam" id="PF05236"/>
    </source>
</evidence>
<keyword evidence="6" id="KW-0539">Nucleus</keyword>
<evidence type="ECO:0000256" key="8">
    <source>
        <dbReference type="ARBA" id="ARBA00031747"/>
    </source>
</evidence>
<evidence type="ECO:0000313" key="13">
    <source>
        <dbReference type="Proteomes" id="UP001218218"/>
    </source>
</evidence>
<dbReference type="EMBL" id="JARIHO010000005">
    <property type="protein sequence ID" value="KAJ7361253.1"/>
    <property type="molecule type" value="Genomic_DNA"/>
</dbReference>
<feature type="compositionally biased region" description="Low complexity" evidence="9">
    <location>
        <begin position="336"/>
        <end position="354"/>
    </location>
</feature>
<feature type="compositionally biased region" description="Polar residues" evidence="9">
    <location>
        <begin position="121"/>
        <end position="132"/>
    </location>
</feature>
<accession>A0AAD7F084</accession>
<dbReference type="AlphaFoldDB" id="A0AAD7F084"/>
<dbReference type="PANTHER" id="PTHR15138:SF14">
    <property type="entry name" value="TRANSCRIPTION INITIATION FACTOR TFIID SUBUNIT 4"/>
    <property type="match status" value="1"/>
</dbReference>
<feature type="compositionally biased region" description="Basic and acidic residues" evidence="9">
    <location>
        <begin position="109"/>
        <end position="120"/>
    </location>
</feature>
<dbReference type="InterPro" id="IPR007900">
    <property type="entry name" value="TAF4_C"/>
</dbReference>
<dbReference type="PANTHER" id="PTHR15138">
    <property type="entry name" value="TRANSCRIPTION INITIATION FACTOR TFIID SUBUNIT 4"/>
    <property type="match status" value="1"/>
</dbReference>
<evidence type="ECO:0000256" key="6">
    <source>
        <dbReference type="ARBA" id="ARBA00023242"/>
    </source>
</evidence>
<keyword evidence="5" id="KW-0804">Transcription</keyword>
<dbReference type="GO" id="GO:0006367">
    <property type="term" value="P:transcription initiation at RNA polymerase II promoter"/>
    <property type="evidence" value="ECO:0007669"/>
    <property type="project" value="TreeGrafter"/>
</dbReference>
<feature type="domain" description="Transcription initiation factor TFIID component TAF4 C-terminal" evidence="11">
    <location>
        <begin position="147"/>
        <end position="401"/>
    </location>
</feature>
<comment type="function">
    <text evidence="7">Functions as a component of the DNA-binding general transcription factor complex TFIID. Binding of TFIID to a promoter (with or without TATA element) is the initial step in pre-initiation complex (PIC) formation. TFIID plays a key role in the regulation of gene expression by RNA polymerase II through different activities such as transcription activator interaction, core promoter recognition and selectivity, TFIIA and TFIIB interaction, chromatin modification (histone acetylation by TAF1), facilitation of DNA opening and initiation of transcription.</text>
</comment>
<comment type="subcellular location">
    <subcellularLocation>
        <location evidence="1">Nucleus</location>
    </subcellularLocation>
</comment>
<evidence type="ECO:0000256" key="1">
    <source>
        <dbReference type="ARBA" id="ARBA00004123"/>
    </source>
</evidence>
<organism evidence="12 13">
    <name type="scientific">Mycena albidolilacea</name>
    <dbReference type="NCBI Taxonomy" id="1033008"/>
    <lineage>
        <taxon>Eukaryota</taxon>
        <taxon>Fungi</taxon>
        <taxon>Dikarya</taxon>
        <taxon>Basidiomycota</taxon>
        <taxon>Agaricomycotina</taxon>
        <taxon>Agaricomycetes</taxon>
        <taxon>Agaricomycetidae</taxon>
        <taxon>Agaricales</taxon>
        <taxon>Marasmiineae</taxon>
        <taxon>Mycenaceae</taxon>
        <taxon>Mycena</taxon>
    </lineage>
</organism>
<dbReference type="Proteomes" id="UP001218218">
    <property type="component" value="Unassembled WGS sequence"/>
</dbReference>
<sequence length="413" mass="44413">MSRTCSPQVSPNTHGHTRRARLGLLFAPFCLSSFALIFVQVIPIDPALQQSQPQAQPTPTPAAPYQHAAYTQQYYQQGAYQAYQQYAAQQPQQHYAAPAASTPASSDVATHDAAEEEKSRATTTQPAASSSRIRLDRSRTQPLNPNFDVEVLKPRLAEIAAHHKLAGSVPEDTAAYVALALRTRLERLVEQMSVAARHRTDTQFDRPALYGEGLPMWSLVVRSDVAKQAALLERIEREEETKVRRERKERAEMTAAQTAALAAQAAGAGGASGMDFDDDEGVKRKKKKDGPGVTARNMSEDVRKKMSNAVASQAAGIGGKYSWMNAGNAAAAAAKPAKTATSSTPSSTTTTTTSTGGGWARAYVPKKTDAPTTPVPEPIEEDTRTAITIRDAQFVIEKERGHGGGRGSGKGWT</sequence>
<comment type="similarity">
    <text evidence="2">Belongs to the TAF4 family.</text>
</comment>
<dbReference type="GO" id="GO:0005669">
    <property type="term" value="C:transcription factor TFIID complex"/>
    <property type="evidence" value="ECO:0007669"/>
    <property type="project" value="InterPro"/>
</dbReference>
<keyword evidence="10" id="KW-0812">Transmembrane</keyword>
<dbReference type="Pfam" id="PF05236">
    <property type="entry name" value="TAF4"/>
    <property type="match status" value="1"/>
</dbReference>
<feature type="region of interest" description="Disordered" evidence="9">
    <location>
        <begin position="94"/>
        <end position="142"/>
    </location>
</feature>
<evidence type="ECO:0000256" key="9">
    <source>
        <dbReference type="SAM" id="MobiDB-lite"/>
    </source>
</evidence>
<feature type="compositionally biased region" description="Gly residues" evidence="9">
    <location>
        <begin position="404"/>
        <end position="413"/>
    </location>
</feature>
<feature type="region of interest" description="Disordered" evidence="9">
    <location>
        <begin position="336"/>
        <end position="413"/>
    </location>
</feature>
<evidence type="ECO:0000313" key="12">
    <source>
        <dbReference type="EMBL" id="KAJ7361253.1"/>
    </source>
</evidence>
<evidence type="ECO:0000256" key="4">
    <source>
        <dbReference type="ARBA" id="ARBA00023015"/>
    </source>
</evidence>
<keyword evidence="13" id="KW-1185">Reference proteome</keyword>
<reference evidence="12" key="1">
    <citation type="submission" date="2023-03" db="EMBL/GenBank/DDBJ databases">
        <title>Massive genome expansion in bonnet fungi (Mycena s.s.) driven by repeated elements and novel gene families across ecological guilds.</title>
        <authorList>
            <consortium name="Lawrence Berkeley National Laboratory"/>
            <person name="Harder C.B."/>
            <person name="Miyauchi S."/>
            <person name="Viragh M."/>
            <person name="Kuo A."/>
            <person name="Thoen E."/>
            <person name="Andreopoulos B."/>
            <person name="Lu D."/>
            <person name="Skrede I."/>
            <person name="Drula E."/>
            <person name="Henrissat B."/>
            <person name="Morin E."/>
            <person name="Kohler A."/>
            <person name="Barry K."/>
            <person name="LaButti K."/>
            <person name="Morin E."/>
            <person name="Salamov A."/>
            <person name="Lipzen A."/>
            <person name="Mereny Z."/>
            <person name="Hegedus B."/>
            <person name="Baldrian P."/>
            <person name="Stursova M."/>
            <person name="Weitz H."/>
            <person name="Taylor A."/>
            <person name="Grigoriev I.V."/>
            <person name="Nagy L.G."/>
            <person name="Martin F."/>
            <person name="Kauserud H."/>
        </authorList>
    </citation>
    <scope>NUCLEOTIDE SEQUENCE</scope>
    <source>
        <strain evidence="12">CBHHK002</strain>
    </source>
</reference>
<evidence type="ECO:0000256" key="2">
    <source>
        <dbReference type="ARBA" id="ARBA00006178"/>
    </source>
</evidence>
<proteinExistence type="inferred from homology"/>
<gene>
    <name evidence="12" type="ORF">DFH08DRAFT_369253</name>
</gene>
<name>A0AAD7F084_9AGAR</name>
<comment type="caution">
    <text evidence="12">The sequence shown here is derived from an EMBL/GenBank/DDBJ whole genome shotgun (WGS) entry which is preliminary data.</text>
</comment>